<accession>A0ABU6VRM2</accession>
<reference evidence="2 3" key="1">
    <citation type="journal article" date="2023" name="Plants (Basel)">
        <title>Bridging the Gap: Combining Genomics and Transcriptomics Approaches to Understand Stylosanthes scabra, an Orphan Legume from the Brazilian Caatinga.</title>
        <authorList>
            <person name="Ferreira-Neto J.R.C."/>
            <person name="da Silva M.D."/>
            <person name="Binneck E."/>
            <person name="de Melo N.F."/>
            <person name="da Silva R.H."/>
            <person name="de Melo A.L.T.M."/>
            <person name="Pandolfi V."/>
            <person name="Bustamante F.O."/>
            <person name="Brasileiro-Vidal A.C."/>
            <person name="Benko-Iseppon A.M."/>
        </authorList>
    </citation>
    <scope>NUCLEOTIDE SEQUENCE [LARGE SCALE GENOMIC DNA]</scope>
    <source>
        <tissue evidence="2">Leaves</tissue>
    </source>
</reference>
<evidence type="ECO:0000256" key="1">
    <source>
        <dbReference type="SAM" id="MobiDB-lite"/>
    </source>
</evidence>
<sequence length="165" mass="18862">MIDASSGGALMNKTPEEEWELIETVADANQHFNRRATSKGVFEVAPSDSTILAKSLVDIAAMLKEIKEGQQQHAQPRQPYTYSQPQNSQNPRYQPPHNRLQYSPSNNPPFHYDEALRTFQRENQVIREAQKRTESQLIKKQVQAQDGKSRLAFLRPNVTFLPCQV</sequence>
<dbReference type="EMBL" id="JASCZI010152257">
    <property type="protein sequence ID" value="MED6175779.1"/>
    <property type="molecule type" value="Genomic_DNA"/>
</dbReference>
<gene>
    <name evidence="2" type="ORF">PIB30_081512</name>
</gene>
<organism evidence="2 3">
    <name type="scientific">Stylosanthes scabra</name>
    <dbReference type="NCBI Taxonomy" id="79078"/>
    <lineage>
        <taxon>Eukaryota</taxon>
        <taxon>Viridiplantae</taxon>
        <taxon>Streptophyta</taxon>
        <taxon>Embryophyta</taxon>
        <taxon>Tracheophyta</taxon>
        <taxon>Spermatophyta</taxon>
        <taxon>Magnoliopsida</taxon>
        <taxon>eudicotyledons</taxon>
        <taxon>Gunneridae</taxon>
        <taxon>Pentapetalae</taxon>
        <taxon>rosids</taxon>
        <taxon>fabids</taxon>
        <taxon>Fabales</taxon>
        <taxon>Fabaceae</taxon>
        <taxon>Papilionoideae</taxon>
        <taxon>50 kb inversion clade</taxon>
        <taxon>dalbergioids sensu lato</taxon>
        <taxon>Dalbergieae</taxon>
        <taxon>Pterocarpus clade</taxon>
        <taxon>Stylosanthes</taxon>
    </lineage>
</organism>
<comment type="caution">
    <text evidence="2">The sequence shown here is derived from an EMBL/GenBank/DDBJ whole genome shotgun (WGS) entry which is preliminary data.</text>
</comment>
<keyword evidence="3" id="KW-1185">Reference proteome</keyword>
<proteinExistence type="predicted"/>
<dbReference type="Proteomes" id="UP001341840">
    <property type="component" value="Unassembled WGS sequence"/>
</dbReference>
<evidence type="ECO:0000313" key="2">
    <source>
        <dbReference type="EMBL" id="MED6175779.1"/>
    </source>
</evidence>
<evidence type="ECO:0000313" key="3">
    <source>
        <dbReference type="Proteomes" id="UP001341840"/>
    </source>
</evidence>
<name>A0ABU6VRM2_9FABA</name>
<feature type="compositionally biased region" description="Polar residues" evidence="1">
    <location>
        <begin position="71"/>
        <end position="92"/>
    </location>
</feature>
<feature type="region of interest" description="Disordered" evidence="1">
    <location>
        <begin position="68"/>
        <end position="102"/>
    </location>
</feature>
<protein>
    <submittedName>
        <fullName evidence="2">Uncharacterized protein</fullName>
    </submittedName>
</protein>